<dbReference type="PANTHER" id="PTHR10000">
    <property type="entry name" value="PHOSPHOSERINE PHOSPHATASE"/>
    <property type="match status" value="1"/>
</dbReference>
<dbReference type="Pfam" id="PF08282">
    <property type="entry name" value="Hydrolase_3"/>
    <property type="match status" value="1"/>
</dbReference>
<dbReference type="Gene3D" id="3.30.1240.10">
    <property type="match status" value="1"/>
</dbReference>
<dbReference type="Proteomes" id="UP000322025">
    <property type="component" value="Unassembled WGS sequence"/>
</dbReference>
<dbReference type="InterPro" id="IPR006379">
    <property type="entry name" value="HAD-SF_hydro_IIB"/>
</dbReference>
<dbReference type="PANTHER" id="PTHR10000:SF53">
    <property type="entry name" value="5-AMINO-6-(5-PHOSPHO-D-RIBITYLAMINO)URACIL PHOSPHATASE YBJI-RELATED"/>
    <property type="match status" value="1"/>
</dbReference>
<organism evidence="1 2">
    <name type="scientific">Mediterraneibacter catenae</name>
    <dbReference type="NCBI Taxonomy" id="2594882"/>
    <lineage>
        <taxon>Bacteria</taxon>
        <taxon>Bacillati</taxon>
        <taxon>Bacillota</taxon>
        <taxon>Clostridia</taxon>
        <taxon>Lachnospirales</taxon>
        <taxon>Lachnospiraceae</taxon>
        <taxon>Mediterraneibacter</taxon>
    </lineage>
</organism>
<proteinExistence type="predicted"/>
<dbReference type="SFLD" id="SFLDG01144">
    <property type="entry name" value="C2.B.4:_PGP_Like"/>
    <property type="match status" value="1"/>
</dbReference>
<dbReference type="NCBIfam" id="TIGR01484">
    <property type="entry name" value="HAD-SF-IIB"/>
    <property type="match status" value="1"/>
</dbReference>
<dbReference type="GO" id="GO:0000287">
    <property type="term" value="F:magnesium ion binding"/>
    <property type="evidence" value="ECO:0007669"/>
    <property type="project" value="TreeGrafter"/>
</dbReference>
<comment type="caution">
    <text evidence="1">The sequence shown here is derived from an EMBL/GenBank/DDBJ whole genome shotgun (WGS) entry which is preliminary data.</text>
</comment>
<protein>
    <submittedName>
        <fullName evidence="1">HAD family hydrolase</fullName>
    </submittedName>
</protein>
<dbReference type="InterPro" id="IPR036412">
    <property type="entry name" value="HAD-like_sf"/>
</dbReference>
<dbReference type="GO" id="GO:0005829">
    <property type="term" value="C:cytosol"/>
    <property type="evidence" value="ECO:0007669"/>
    <property type="project" value="TreeGrafter"/>
</dbReference>
<sequence>MNTDIKIAAVDIDGTFVRSDYTYDVPRFKKILARMKEAGCSFVVASGNQYYQLRDLFPGCDDELSFVAENGAFVKDRTEIIFAADIPKETVRFVADLCEEYPEIQNVMCGLRSAYCERGAVSREFFELTKIYCHRLDWADDFREVDDRILKFAVTVPDEKTYYYYDMFRERLEGRLEPTTSGHGAIDLILPGCHKASGLKRLAKRRGISPEQCAAFGDGGNDIEMLKYCGHSYAMANAPEEVKQAARSVCPSNEEDGVLVTLEELFP</sequence>
<dbReference type="Gene3D" id="3.40.50.1000">
    <property type="entry name" value="HAD superfamily/HAD-like"/>
    <property type="match status" value="1"/>
</dbReference>
<dbReference type="CDD" id="cd07518">
    <property type="entry name" value="HAD_YbiV-Like"/>
    <property type="match status" value="1"/>
</dbReference>
<dbReference type="OrthoDB" id="9814970at2"/>
<dbReference type="SFLD" id="SFLDG01140">
    <property type="entry name" value="C2.B:_Phosphomannomutase_and_P"/>
    <property type="match status" value="1"/>
</dbReference>
<dbReference type="NCBIfam" id="TIGR00099">
    <property type="entry name" value="Cof-subfamily"/>
    <property type="match status" value="1"/>
</dbReference>
<dbReference type="InterPro" id="IPR000150">
    <property type="entry name" value="Cof"/>
</dbReference>
<evidence type="ECO:0000313" key="1">
    <source>
        <dbReference type="EMBL" id="KAA8502894.1"/>
    </source>
</evidence>
<accession>A0A5M9I118</accession>
<dbReference type="EMBL" id="VMSO01000001">
    <property type="protein sequence ID" value="KAA8502894.1"/>
    <property type="molecule type" value="Genomic_DNA"/>
</dbReference>
<dbReference type="RefSeq" id="WP_150310042.1">
    <property type="nucleotide sequence ID" value="NZ_VMSO01000001.1"/>
</dbReference>
<reference evidence="1" key="1">
    <citation type="submission" date="2019-07" db="EMBL/GenBank/DDBJ databases">
        <authorList>
            <person name="Wongkuna S."/>
            <person name="Scaria J."/>
        </authorList>
    </citation>
    <scope>NUCLEOTIDE SEQUENCE [LARGE SCALE GENOMIC DNA]</scope>
    <source>
        <strain evidence="1">SW178</strain>
    </source>
</reference>
<dbReference type="SFLD" id="SFLDS00003">
    <property type="entry name" value="Haloacid_Dehalogenase"/>
    <property type="match status" value="1"/>
</dbReference>
<dbReference type="SUPFAM" id="SSF56784">
    <property type="entry name" value="HAD-like"/>
    <property type="match status" value="1"/>
</dbReference>
<keyword evidence="2" id="KW-1185">Reference proteome</keyword>
<dbReference type="InterPro" id="IPR023214">
    <property type="entry name" value="HAD_sf"/>
</dbReference>
<gene>
    <name evidence="1" type="ORF">FNY66_01165</name>
</gene>
<evidence type="ECO:0000313" key="2">
    <source>
        <dbReference type="Proteomes" id="UP000322025"/>
    </source>
</evidence>
<keyword evidence="1" id="KW-0378">Hydrolase</keyword>
<dbReference type="GO" id="GO:0016791">
    <property type="term" value="F:phosphatase activity"/>
    <property type="evidence" value="ECO:0007669"/>
    <property type="project" value="TreeGrafter"/>
</dbReference>
<dbReference type="AlphaFoldDB" id="A0A5M9I118"/>
<name>A0A5M9I118_9FIRM</name>